<dbReference type="KEGG" id="sla:SERLADRAFT_468865"/>
<name>F8NVX0_SERL9</name>
<sequence>MDFDTLRAPLQELPFLTNLTLDEVPLYFATPKQPIAIELGCLRFLRFVIGPQRCCKEDAACSTLSLIRAPVLSHLEINLSKQPRVSERFSNYLQINPPTYPELHTLTLHQASDIAHSVASA</sequence>
<dbReference type="EMBL" id="GL945434">
    <property type="protein sequence ID" value="EGO24904.1"/>
    <property type="molecule type" value="Genomic_DNA"/>
</dbReference>
<accession>F8NVX0</accession>
<dbReference type="AlphaFoldDB" id="F8NVX0"/>
<evidence type="ECO:0000313" key="1">
    <source>
        <dbReference type="EMBL" id="EGO24904.1"/>
    </source>
</evidence>
<dbReference type="HOGENOM" id="CLU_2043763_0_0_1"/>
<feature type="non-terminal residue" evidence="1">
    <location>
        <position position="121"/>
    </location>
</feature>
<dbReference type="Proteomes" id="UP000008064">
    <property type="component" value="Unassembled WGS sequence"/>
</dbReference>
<organism>
    <name type="scientific">Serpula lacrymans var. lacrymans (strain S7.9)</name>
    <name type="common">Dry rot fungus</name>
    <dbReference type="NCBI Taxonomy" id="578457"/>
    <lineage>
        <taxon>Eukaryota</taxon>
        <taxon>Fungi</taxon>
        <taxon>Dikarya</taxon>
        <taxon>Basidiomycota</taxon>
        <taxon>Agaricomycotina</taxon>
        <taxon>Agaricomycetes</taxon>
        <taxon>Agaricomycetidae</taxon>
        <taxon>Boletales</taxon>
        <taxon>Coniophorineae</taxon>
        <taxon>Serpulaceae</taxon>
        <taxon>Serpula</taxon>
    </lineage>
</organism>
<proteinExistence type="predicted"/>
<dbReference type="GeneID" id="18819490"/>
<gene>
    <name evidence="1" type="ORF">SERLADRAFT_468865</name>
</gene>
<reference evidence="1" key="1">
    <citation type="submission" date="2011-04" db="EMBL/GenBank/DDBJ databases">
        <title>Evolution of plant cell wall degrading machinery underlies the functional diversity of forest fungi.</title>
        <authorList>
            <consortium name="US DOE Joint Genome Institute (JGI-PGF)"/>
            <person name="Eastwood D.C."/>
            <person name="Floudas D."/>
            <person name="Binder M."/>
            <person name="Majcherczyk A."/>
            <person name="Schneider P."/>
            <person name="Aerts A."/>
            <person name="Asiegbu F.O."/>
            <person name="Baker S.E."/>
            <person name="Barry K."/>
            <person name="Bendiksby M."/>
            <person name="Blumentritt M."/>
            <person name="Coutinho P.M."/>
            <person name="Cullen D."/>
            <person name="Cullen D."/>
            <person name="Gathman A."/>
            <person name="Goodell B."/>
            <person name="Henrissat B."/>
            <person name="Ihrmark K."/>
            <person name="Kauserud H."/>
            <person name="Kohler A."/>
            <person name="LaButti K."/>
            <person name="Lapidus A."/>
            <person name="Lavin J.L."/>
            <person name="Lee Y.-H."/>
            <person name="Lindquist E."/>
            <person name="Lilly W."/>
            <person name="Lucas S."/>
            <person name="Morin E."/>
            <person name="Murat C."/>
            <person name="Oguiza J.A."/>
            <person name="Park J."/>
            <person name="Pisabarro A.G."/>
            <person name="Riley R."/>
            <person name="Rosling A."/>
            <person name="Salamov A."/>
            <person name="Schmidt O."/>
            <person name="Schmutz J."/>
            <person name="Skrede I."/>
            <person name="Stenlid J."/>
            <person name="Wiebenga A."/>
            <person name="Xie X."/>
            <person name="Kues U."/>
            <person name="Hibbett D.S."/>
            <person name="Hoffmeister D."/>
            <person name="Hogberg N."/>
            <person name="Martin F."/>
            <person name="Grigoriev I.V."/>
            <person name="Watkinson S.C."/>
        </authorList>
    </citation>
    <scope>NUCLEOTIDE SEQUENCE</scope>
    <source>
        <strain evidence="1">S7.9</strain>
    </source>
</reference>
<dbReference type="RefSeq" id="XP_007318923.1">
    <property type="nucleotide sequence ID" value="XM_007318861.1"/>
</dbReference>
<protein>
    <submittedName>
        <fullName evidence="1">Uncharacterized protein</fullName>
    </submittedName>
</protein>